<gene>
    <name evidence="1" type="ORF">RHRU231_590004</name>
</gene>
<accession>A0A098BNT4</accession>
<dbReference type="AlphaFoldDB" id="A0A098BNT4"/>
<protein>
    <submittedName>
        <fullName evidence="1">Uncharacterized protein</fullName>
    </submittedName>
</protein>
<dbReference type="Proteomes" id="UP000042997">
    <property type="component" value="Unassembled WGS sequence"/>
</dbReference>
<evidence type="ECO:0000313" key="1">
    <source>
        <dbReference type="EMBL" id="CDZ89945.1"/>
    </source>
</evidence>
<dbReference type="EMBL" id="CCSD01000071">
    <property type="protein sequence ID" value="CDZ89945.1"/>
    <property type="molecule type" value="Genomic_DNA"/>
</dbReference>
<proteinExistence type="predicted"/>
<evidence type="ECO:0000313" key="2">
    <source>
        <dbReference type="Proteomes" id="UP000042997"/>
    </source>
</evidence>
<organism evidence="1 2">
    <name type="scientific">Rhodococcus ruber</name>
    <dbReference type="NCBI Taxonomy" id="1830"/>
    <lineage>
        <taxon>Bacteria</taxon>
        <taxon>Bacillati</taxon>
        <taxon>Actinomycetota</taxon>
        <taxon>Actinomycetes</taxon>
        <taxon>Mycobacteriales</taxon>
        <taxon>Nocardiaceae</taxon>
        <taxon>Rhodococcus</taxon>
    </lineage>
</organism>
<sequence>MPYAKREHCVAARIRHCCMSDCSRLLGGKHEIKPRRRGTRKTTRRMPFSPRVTFATRSRVTPFMLRYAPVHGFAGAVPRRPPPR</sequence>
<name>A0A098BNT4_9NOCA</name>
<reference evidence="1 2" key="1">
    <citation type="journal article" date="2014" name="Genome Announc.">
        <title>Draft Genome Sequence of Propane- and Butane-Oxidizing Actinobacterium Rhodococcus ruber IEGM 231.</title>
        <authorList>
            <person name="Ivshina I.B."/>
            <person name="Kuyukina M.S."/>
            <person name="Krivoruchko A.V."/>
            <person name="Barbe V."/>
            <person name="Fischer C."/>
        </authorList>
    </citation>
    <scope>NUCLEOTIDE SEQUENCE [LARGE SCALE GENOMIC DNA]</scope>
</reference>